<dbReference type="HOGENOM" id="CLU_118993_0_1_10"/>
<dbReference type="InterPro" id="IPR051815">
    <property type="entry name" value="Molybdate_resp_trans_reg"/>
</dbReference>
<dbReference type="NCBIfam" id="TIGR00638">
    <property type="entry name" value="Mop"/>
    <property type="match status" value="2"/>
</dbReference>
<dbReference type="Gene3D" id="2.40.50.100">
    <property type="match status" value="2"/>
</dbReference>
<dbReference type="Proteomes" id="UP000008701">
    <property type="component" value="Chromosome"/>
</dbReference>
<proteinExistence type="predicted"/>
<sequence length="141" mass="14489" precursor="true">MNISARNIFKGTIASIIIGAVNAEVNLALEDGTTLCSIITIGAVKQLGLQEGMAAYGIIKASSIILGSNMQDARISARNIMSGTIRKIVDGPVSTEVDIEIGAGNTLSAVITHESARKLGLKEGGDACAIFKASSVMLGVN</sequence>
<accession>A1BDL7</accession>
<evidence type="ECO:0000256" key="2">
    <source>
        <dbReference type="PROSITE-ProRule" id="PRU01213"/>
    </source>
</evidence>
<dbReference type="PANTHER" id="PTHR30432:SF1">
    <property type="entry name" value="DNA-BINDING TRANSCRIPTIONAL DUAL REGULATOR MODE"/>
    <property type="match status" value="1"/>
</dbReference>
<feature type="domain" description="Mop" evidence="3">
    <location>
        <begin position="2"/>
        <end position="68"/>
    </location>
</feature>
<dbReference type="SUPFAM" id="SSF50331">
    <property type="entry name" value="MOP-like"/>
    <property type="match status" value="2"/>
</dbReference>
<dbReference type="Pfam" id="PF03459">
    <property type="entry name" value="TOBE"/>
    <property type="match status" value="2"/>
</dbReference>
<keyword evidence="1 2" id="KW-0500">Molybdenum</keyword>
<protein>
    <submittedName>
        <fullName evidence="4">TOBE domain protein</fullName>
    </submittedName>
</protein>
<dbReference type="STRING" id="290317.Cpha266_0436"/>
<evidence type="ECO:0000256" key="1">
    <source>
        <dbReference type="ARBA" id="ARBA00022505"/>
    </source>
</evidence>
<dbReference type="EMBL" id="CP000492">
    <property type="protein sequence ID" value="ABL64494.1"/>
    <property type="molecule type" value="Genomic_DNA"/>
</dbReference>
<dbReference type="GO" id="GO:0015689">
    <property type="term" value="P:molybdate ion transport"/>
    <property type="evidence" value="ECO:0007669"/>
    <property type="project" value="InterPro"/>
</dbReference>
<name>A1BDL7_CHLPD</name>
<dbReference type="InterPro" id="IPR004606">
    <property type="entry name" value="Mop_domain"/>
</dbReference>
<evidence type="ECO:0000259" key="3">
    <source>
        <dbReference type="PROSITE" id="PS51866"/>
    </source>
</evidence>
<dbReference type="InterPro" id="IPR008995">
    <property type="entry name" value="Mo/tungstate-bd_C_term_dom"/>
</dbReference>
<feature type="domain" description="Mop" evidence="3">
    <location>
        <begin position="74"/>
        <end position="140"/>
    </location>
</feature>
<dbReference type="OrthoDB" id="9805928at2"/>
<dbReference type="InterPro" id="IPR005116">
    <property type="entry name" value="Transp-assoc_OB_typ1"/>
</dbReference>
<dbReference type="AlphaFoldDB" id="A1BDL7"/>
<dbReference type="PANTHER" id="PTHR30432">
    <property type="entry name" value="TRANSCRIPTIONAL REGULATOR MODE"/>
    <property type="match status" value="1"/>
</dbReference>
<dbReference type="eggNOG" id="COG3585">
    <property type="taxonomic scope" value="Bacteria"/>
</dbReference>
<organism evidence="4 5">
    <name type="scientific">Chlorobium phaeobacteroides (strain DSM 266 / SMG 266 / 2430)</name>
    <dbReference type="NCBI Taxonomy" id="290317"/>
    <lineage>
        <taxon>Bacteria</taxon>
        <taxon>Pseudomonadati</taxon>
        <taxon>Chlorobiota</taxon>
        <taxon>Chlorobiia</taxon>
        <taxon>Chlorobiales</taxon>
        <taxon>Chlorobiaceae</taxon>
        <taxon>Chlorobium/Pelodictyon group</taxon>
        <taxon>Chlorobium</taxon>
    </lineage>
</organism>
<reference evidence="4 5" key="1">
    <citation type="submission" date="2006-12" db="EMBL/GenBank/DDBJ databases">
        <title>Complete sequence of Chlorobium phaeobacteroides DSM 266.</title>
        <authorList>
            <consortium name="US DOE Joint Genome Institute"/>
            <person name="Copeland A."/>
            <person name="Lucas S."/>
            <person name="Lapidus A."/>
            <person name="Barry K."/>
            <person name="Detter J.C."/>
            <person name="Glavina del Rio T."/>
            <person name="Hammon N."/>
            <person name="Israni S."/>
            <person name="Pitluck S."/>
            <person name="Goltsman E."/>
            <person name="Schmutz J."/>
            <person name="Larimer F."/>
            <person name="Land M."/>
            <person name="Hauser L."/>
            <person name="Mikhailova N."/>
            <person name="Li T."/>
            <person name="Overmann J."/>
            <person name="Bryant D.A."/>
            <person name="Richardson P."/>
        </authorList>
    </citation>
    <scope>NUCLEOTIDE SEQUENCE [LARGE SCALE GENOMIC DNA]</scope>
    <source>
        <strain evidence="4 5">DSM 266</strain>
    </source>
</reference>
<dbReference type="KEGG" id="cph:Cpha266_0436"/>
<dbReference type="RefSeq" id="WP_011744327.1">
    <property type="nucleotide sequence ID" value="NC_008639.1"/>
</dbReference>
<gene>
    <name evidence="4" type="ordered locus">Cpha266_0436</name>
</gene>
<keyword evidence="5" id="KW-1185">Reference proteome</keyword>
<dbReference type="PROSITE" id="PS51866">
    <property type="entry name" value="MOP"/>
    <property type="match status" value="2"/>
</dbReference>
<evidence type="ECO:0000313" key="4">
    <source>
        <dbReference type="EMBL" id="ABL64494.1"/>
    </source>
</evidence>
<evidence type="ECO:0000313" key="5">
    <source>
        <dbReference type="Proteomes" id="UP000008701"/>
    </source>
</evidence>